<keyword evidence="1" id="KW-0472">Membrane</keyword>
<evidence type="ECO:0000313" key="2">
    <source>
        <dbReference type="EMBL" id="CAB4727640.1"/>
    </source>
</evidence>
<protein>
    <submittedName>
        <fullName evidence="2">Unannotated protein</fullName>
    </submittedName>
</protein>
<evidence type="ECO:0000256" key="1">
    <source>
        <dbReference type="SAM" id="Phobius"/>
    </source>
</evidence>
<proteinExistence type="predicted"/>
<accession>A0A6J6RY32</accession>
<keyword evidence="1" id="KW-0812">Transmembrane</keyword>
<organism evidence="2">
    <name type="scientific">freshwater metagenome</name>
    <dbReference type="NCBI Taxonomy" id="449393"/>
    <lineage>
        <taxon>unclassified sequences</taxon>
        <taxon>metagenomes</taxon>
        <taxon>ecological metagenomes</taxon>
    </lineage>
</organism>
<sequence length="58" mass="6525">MFSDEGWGAAVAFAVVALLVLWSAFWVIRLAVRYGINDALRANRTWLQSEANSRPSRD</sequence>
<dbReference type="AlphaFoldDB" id="A0A6J6RY32"/>
<dbReference type="EMBL" id="CAEZYQ010000001">
    <property type="protein sequence ID" value="CAB4727640.1"/>
    <property type="molecule type" value="Genomic_DNA"/>
</dbReference>
<gene>
    <name evidence="2" type="ORF">UFOPK2761_00284</name>
</gene>
<keyword evidence="1" id="KW-1133">Transmembrane helix</keyword>
<feature type="transmembrane region" description="Helical" evidence="1">
    <location>
        <begin position="6"/>
        <end position="28"/>
    </location>
</feature>
<reference evidence="2" key="1">
    <citation type="submission" date="2020-05" db="EMBL/GenBank/DDBJ databases">
        <authorList>
            <person name="Chiriac C."/>
            <person name="Salcher M."/>
            <person name="Ghai R."/>
            <person name="Kavagutti S V."/>
        </authorList>
    </citation>
    <scope>NUCLEOTIDE SEQUENCE</scope>
</reference>
<name>A0A6J6RY32_9ZZZZ</name>